<protein>
    <submittedName>
        <fullName evidence="1">Uncharacterized protein</fullName>
    </submittedName>
</protein>
<reference evidence="1" key="1">
    <citation type="journal article" date="2019" name="MBio">
        <title>Virus Genomes from Deep Sea Sediments Expand the Ocean Megavirome and Support Independent Origins of Viral Gigantism.</title>
        <authorList>
            <person name="Backstrom D."/>
            <person name="Yutin N."/>
            <person name="Jorgensen S.L."/>
            <person name="Dharamshi J."/>
            <person name="Homa F."/>
            <person name="Zaremba-Niedwiedzka K."/>
            <person name="Spang A."/>
            <person name="Wolf Y.I."/>
            <person name="Koonin E.V."/>
            <person name="Ettema T.J."/>
        </authorList>
    </citation>
    <scope>NUCLEOTIDE SEQUENCE</scope>
</reference>
<organism evidence="1">
    <name type="scientific">Iridovirus LCIVAC01</name>
    <dbReference type="NCBI Taxonomy" id="2506607"/>
    <lineage>
        <taxon>Viruses</taxon>
        <taxon>Varidnaviria</taxon>
        <taxon>Bamfordvirae</taxon>
        <taxon>Nucleocytoviricota</taxon>
        <taxon>Megaviricetes</taxon>
        <taxon>Pimascovirales</taxon>
        <taxon>Pimascovirales incertae sedis</taxon>
        <taxon>Iridoviridae</taxon>
    </lineage>
</organism>
<evidence type="ECO:0000313" key="1">
    <source>
        <dbReference type="EMBL" id="QBK85208.1"/>
    </source>
</evidence>
<accession>A0A481YPQ1</accession>
<dbReference type="EMBL" id="MK500308">
    <property type="protein sequence ID" value="QBK85208.1"/>
    <property type="molecule type" value="Genomic_DNA"/>
</dbReference>
<gene>
    <name evidence="1" type="ORF">LCIVAC01_00170</name>
</gene>
<name>A0A481YPQ1_9VIRU</name>
<sequence>MLAEEHTQENIPFAKKLINDFCIVNHYYINMKYMIEDITGFLVYIENHLNDMDLLDLISSQLDYFEAILFPLRAMWDQTTRIRCRKERKENRNKLMNRLIDYFKKTKNETINQFERIKKKYINIQYTENI</sequence>
<proteinExistence type="predicted"/>